<keyword evidence="2" id="KW-1185">Reference proteome</keyword>
<evidence type="ECO:0000313" key="2">
    <source>
        <dbReference type="Proteomes" id="UP001063166"/>
    </source>
</evidence>
<evidence type="ECO:0000313" key="1">
    <source>
        <dbReference type="EMBL" id="GLB40546.1"/>
    </source>
</evidence>
<dbReference type="Proteomes" id="UP001063166">
    <property type="component" value="Unassembled WGS sequence"/>
</dbReference>
<comment type="caution">
    <text evidence="1">The sequence shown here is derived from an EMBL/GenBank/DDBJ whole genome shotgun (WGS) entry which is preliminary data.</text>
</comment>
<protein>
    <submittedName>
        <fullName evidence="1">Uncharacterized protein</fullName>
    </submittedName>
</protein>
<accession>A0A9P3PSM4</accession>
<organism evidence="1 2">
    <name type="scientific">Lyophyllum shimeji</name>
    <name type="common">Hon-shimeji</name>
    <name type="synonym">Tricholoma shimeji</name>
    <dbReference type="NCBI Taxonomy" id="47721"/>
    <lineage>
        <taxon>Eukaryota</taxon>
        <taxon>Fungi</taxon>
        <taxon>Dikarya</taxon>
        <taxon>Basidiomycota</taxon>
        <taxon>Agaricomycotina</taxon>
        <taxon>Agaricomycetes</taxon>
        <taxon>Agaricomycetidae</taxon>
        <taxon>Agaricales</taxon>
        <taxon>Tricholomatineae</taxon>
        <taxon>Lyophyllaceae</taxon>
        <taxon>Lyophyllum</taxon>
    </lineage>
</organism>
<gene>
    <name evidence="1" type="ORF">LshimejAT787_0804170</name>
</gene>
<dbReference type="AlphaFoldDB" id="A0A9P3PSM4"/>
<sequence length="138" mass="15363">MHFLGYIQRLTIREKPSQLAAWIAPFRVCWSGSPQYAAVSSVYIDLGSCLDGSVNGSLDVDVTTSSPNVKPILLAFVKMFGAVDIGSRTLRAAEHATSVTPRLNRIMQQPEVNCDRFGFEHRESLKDPDWPMSRHQGI</sequence>
<proteinExistence type="predicted"/>
<reference evidence="1" key="1">
    <citation type="submission" date="2022-07" db="EMBL/GenBank/DDBJ databases">
        <title>The genome of Lyophyllum shimeji provides insight into the initial evolution of ectomycorrhizal fungal genome.</title>
        <authorList>
            <person name="Kobayashi Y."/>
            <person name="Shibata T."/>
            <person name="Hirakawa H."/>
            <person name="Shigenobu S."/>
            <person name="Nishiyama T."/>
            <person name="Yamada A."/>
            <person name="Hasebe M."/>
            <person name="Kawaguchi M."/>
        </authorList>
    </citation>
    <scope>NUCLEOTIDE SEQUENCE</scope>
    <source>
        <strain evidence="1">AT787</strain>
    </source>
</reference>
<name>A0A9P3PSM4_LYOSH</name>
<dbReference type="EMBL" id="BRPK01000008">
    <property type="protein sequence ID" value="GLB40546.1"/>
    <property type="molecule type" value="Genomic_DNA"/>
</dbReference>